<name>A0ABN8NQV2_9CNID</name>
<dbReference type="SMART" id="SM00408">
    <property type="entry name" value="IGc2"/>
    <property type="match status" value="3"/>
</dbReference>
<dbReference type="PANTHER" id="PTHR19890">
    <property type="entry name" value="FIBROBLAST GROWTH FACTOR RECEPTOR"/>
    <property type="match status" value="1"/>
</dbReference>
<feature type="domain" description="Ig-like" evidence="1">
    <location>
        <begin position="100"/>
        <end position="213"/>
    </location>
</feature>
<dbReference type="InterPro" id="IPR003599">
    <property type="entry name" value="Ig_sub"/>
</dbReference>
<dbReference type="InterPro" id="IPR036179">
    <property type="entry name" value="Ig-like_dom_sf"/>
</dbReference>
<reference evidence="2 3" key="1">
    <citation type="submission" date="2022-05" db="EMBL/GenBank/DDBJ databases">
        <authorList>
            <consortium name="Genoscope - CEA"/>
            <person name="William W."/>
        </authorList>
    </citation>
    <scope>NUCLEOTIDE SEQUENCE [LARGE SCALE GENOMIC DNA]</scope>
</reference>
<evidence type="ECO:0000259" key="1">
    <source>
        <dbReference type="PROSITE" id="PS50835"/>
    </source>
</evidence>
<evidence type="ECO:0000313" key="2">
    <source>
        <dbReference type="EMBL" id="CAH3117002.1"/>
    </source>
</evidence>
<comment type="caution">
    <text evidence="2">The sequence shown here is derived from an EMBL/GenBank/DDBJ whole genome shotgun (WGS) entry which is preliminary data.</text>
</comment>
<dbReference type="SMART" id="SM00409">
    <property type="entry name" value="IG"/>
    <property type="match status" value="3"/>
</dbReference>
<dbReference type="InterPro" id="IPR013106">
    <property type="entry name" value="Ig_V-set"/>
</dbReference>
<dbReference type="SUPFAM" id="SSF48726">
    <property type="entry name" value="Immunoglobulin"/>
    <property type="match status" value="3"/>
</dbReference>
<dbReference type="InterPro" id="IPR052615">
    <property type="entry name" value="FGFRL"/>
</dbReference>
<dbReference type="InterPro" id="IPR003598">
    <property type="entry name" value="Ig_sub2"/>
</dbReference>
<dbReference type="InterPro" id="IPR013783">
    <property type="entry name" value="Ig-like_fold"/>
</dbReference>
<proteinExistence type="predicted"/>
<organism evidence="2 3">
    <name type="scientific">Porites lobata</name>
    <dbReference type="NCBI Taxonomy" id="104759"/>
    <lineage>
        <taxon>Eukaryota</taxon>
        <taxon>Metazoa</taxon>
        <taxon>Cnidaria</taxon>
        <taxon>Anthozoa</taxon>
        <taxon>Hexacorallia</taxon>
        <taxon>Scleractinia</taxon>
        <taxon>Fungiina</taxon>
        <taxon>Poritidae</taxon>
        <taxon>Porites</taxon>
    </lineage>
</organism>
<evidence type="ECO:0000313" key="3">
    <source>
        <dbReference type="Proteomes" id="UP001159405"/>
    </source>
</evidence>
<accession>A0ABN8NQV2</accession>
<feature type="non-terminal residue" evidence="2">
    <location>
        <position position="1"/>
    </location>
</feature>
<dbReference type="PROSITE" id="PS50835">
    <property type="entry name" value="IG_LIKE"/>
    <property type="match status" value="3"/>
</dbReference>
<dbReference type="Proteomes" id="UP001159405">
    <property type="component" value="Unassembled WGS sequence"/>
</dbReference>
<dbReference type="Gene3D" id="2.60.40.10">
    <property type="entry name" value="Immunoglobulins"/>
    <property type="match status" value="3"/>
</dbReference>
<dbReference type="Pfam" id="PF07679">
    <property type="entry name" value="I-set"/>
    <property type="match status" value="1"/>
</dbReference>
<sequence length="325" mass="37178">GDPPTFSDPDTLKRAFKVWPASHSVKLKCKAMGAAPLKYTWLKDGKILRERRWDPYLNTSIWYLKLKDLRPGDAGEYTCIVSNPYGSINHTYLVRVLVKPRTRPILQKDLPKNKSVQVGESVTMKCLVLVSGTLPDFRWLKWDKSITFVSNIRDNLRDGAFQLIDPQYYSGIQRGESYESELKISNVTEEDFGLYTCYASNHIGAEYNSAFLNRYVRPTKALPDPPTFSDPDTLKRAFKVWPASHSVKLKCKAMGAAPLKYSWLKDGKILRGRKLDPYLNTSIWYLKLKDLRPGDAGEYTCIVSNPYGSINHTYSVRVQGEYMRL</sequence>
<dbReference type="InterPro" id="IPR013098">
    <property type="entry name" value="Ig_I-set"/>
</dbReference>
<dbReference type="InterPro" id="IPR007110">
    <property type="entry name" value="Ig-like_dom"/>
</dbReference>
<dbReference type="Pfam" id="PF13927">
    <property type="entry name" value="Ig_3"/>
    <property type="match status" value="2"/>
</dbReference>
<feature type="domain" description="Ig-like" evidence="1">
    <location>
        <begin position="226"/>
        <end position="319"/>
    </location>
</feature>
<dbReference type="SMART" id="SM00406">
    <property type="entry name" value="IGv"/>
    <property type="match status" value="2"/>
</dbReference>
<protein>
    <recommendedName>
        <fullName evidence="1">Ig-like domain-containing protein</fullName>
    </recommendedName>
</protein>
<keyword evidence="3" id="KW-1185">Reference proteome</keyword>
<gene>
    <name evidence="2" type="ORF">PLOB_00025471</name>
</gene>
<feature type="domain" description="Ig-like" evidence="1">
    <location>
        <begin position="4"/>
        <end position="95"/>
    </location>
</feature>
<dbReference type="PANTHER" id="PTHR19890:SF10">
    <property type="entry name" value="FIBROBLAST GROWTH FACTOR RECEPTOR-LIKE 1"/>
    <property type="match status" value="1"/>
</dbReference>
<dbReference type="EMBL" id="CALNXK010000030">
    <property type="protein sequence ID" value="CAH3117002.1"/>
    <property type="molecule type" value="Genomic_DNA"/>
</dbReference>